<evidence type="ECO:0000256" key="1">
    <source>
        <dbReference type="SAM" id="MobiDB-lite"/>
    </source>
</evidence>
<feature type="compositionally biased region" description="Basic and acidic residues" evidence="1">
    <location>
        <begin position="69"/>
        <end position="92"/>
    </location>
</feature>
<gene>
    <name evidence="2" type="ORF">I3842_07G075000</name>
</gene>
<proteinExistence type="predicted"/>
<dbReference type="AlphaFoldDB" id="A0A922JCH7"/>
<evidence type="ECO:0000313" key="2">
    <source>
        <dbReference type="EMBL" id="KAG6703251.1"/>
    </source>
</evidence>
<dbReference type="EMBL" id="CM031831">
    <property type="protein sequence ID" value="KAG6703251.1"/>
    <property type="molecule type" value="Genomic_DNA"/>
</dbReference>
<comment type="caution">
    <text evidence="2">The sequence shown here is derived from an EMBL/GenBank/DDBJ whole genome shotgun (WGS) entry which is preliminary data.</text>
</comment>
<dbReference type="InterPro" id="IPR039300">
    <property type="entry name" value="JASON"/>
</dbReference>
<dbReference type="Proteomes" id="UP000811246">
    <property type="component" value="Chromosome 7"/>
</dbReference>
<protein>
    <submittedName>
        <fullName evidence="2">Uncharacterized protein</fullName>
    </submittedName>
</protein>
<organism evidence="2 3">
    <name type="scientific">Carya illinoinensis</name>
    <name type="common">Pecan</name>
    <dbReference type="NCBI Taxonomy" id="32201"/>
    <lineage>
        <taxon>Eukaryota</taxon>
        <taxon>Viridiplantae</taxon>
        <taxon>Streptophyta</taxon>
        <taxon>Embryophyta</taxon>
        <taxon>Tracheophyta</taxon>
        <taxon>Spermatophyta</taxon>
        <taxon>Magnoliopsida</taxon>
        <taxon>eudicotyledons</taxon>
        <taxon>Gunneridae</taxon>
        <taxon>Pentapetalae</taxon>
        <taxon>rosids</taxon>
        <taxon>fabids</taxon>
        <taxon>Fagales</taxon>
        <taxon>Juglandaceae</taxon>
        <taxon>Carya</taxon>
    </lineage>
</organism>
<accession>A0A922JCH7</accession>
<feature type="region of interest" description="Disordered" evidence="1">
    <location>
        <begin position="244"/>
        <end position="273"/>
    </location>
</feature>
<dbReference type="PANTHER" id="PTHR33318:SF22">
    <property type="entry name" value="SUPPRESSOR PROTEIN SRP40-LIKE ISOFORM X1"/>
    <property type="match status" value="1"/>
</dbReference>
<evidence type="ECO:0000313" key="3">
    <source>
        <dbReference type="Proteomes" id="UP000811246"/>
    </source>
</evidence>
<feature type="compositionally biased region" description="Polar residues" evidence="1">
    <location>
        <begin position="244"/>
        <end position="270"/>
    </location>
</feature>
<feature type="region of interest" description="Disordered" evidence="1">
    <location>
        <begin position="198"/>
        <end position="230"/>
    </location>
</feature>
<sequence length="336" mass="36578">MGCFLACFSTPKHRNPQILAPGDQSLEANEAFQTPLLRKQEGIEKPLTPITESEVRLEVQPNRSAGKKVTFEKPSANEEKQKGNRGGAEEGKPISGLIASSMLPFPSNHRYQSCAGELDYDDSDEIGNDDSLIQEETSESLFSLSIDSRTQVGAIETGEKEVNSPIPVHASTHEELKTNASRCFRSVLTPIENLTQGKAVQEKTDAPFMNEAKEKVNLEPKSNDSKPKEEQILVDTSLSSWLVVSESTPRSQNSSNSTGNSASEKANSSRSHVDKPILGALTLEEHLWFSASPSPRLSKSQSPEDKLVIGTVGSYWSHTGQSRDSGSLAQALLVEK</sequence>
<name>A0A922JCH7_CARIL</name>
<dbReference type="GO" id="GO:0007142">
    <property type="term" value="P:male meiosis II"/>
    <property type="evidence" value="ECO:0007669"/>
    <property type="project" value="InterPro"/>
</dbReference>
<reference evidence="2" key="1">
    <citation type="submission" date="2021-01" db="EMBL/GenBank/DDBJ databases">
        <authorList>
            <person name="Lovell J.T."/>
            <person name="Bentley N."/>
            <person name="Bhattarai G."/>
            <person name="Jenkins J.W."/>
            <person name="Sreedasyam A."/>
            <person name="Alarcon Y."/>
            <person name="Bock C."/>
            <person name="Boston L."/>
            <person name="Carlson J."/>
            <person name="Cervantes K."/>
            <person name="Clermont K."/>
            <person name="Krom N."/>
            <person name="Kubenka K."/>
            <person name="Mamidi S."/>
            <person name="Mattison C."/>
            <person name="Monteros M."/>
            <person name="Pisani C."/>
            <person name="Plott C."/>
            <person name="Rajasekar S."/>
            <person name="Rhein H.S."/>
            <person name="Rohla C."/>
            <person name="Song M."/>
            <person name="Hilaire R.S."/>
            <person name="Shu S."/>
            <person name="Wells L."/>
            <person name="Wang X."/>
            <person name="Webber J."/>
            <person name="Heerema R.J."/>
            <person name="Klein P."/>
            <person name="Conner P."/>
            <person name="Grauke L."/>
            <person name="Grimwood J."/>
            <person name="Schmutz J."/>
            <person name="Randall J.J."/>
        </authorList>
    </citation>
    <scope>NUCLEOTIDE SEQUENCE</scope>
    <source>
        <tissue evidence="2">Leaf</tissue>
    </source>
</reference>
<feature type="region of interest" description="Disordered" evidence="1">
    <location>
        <begin position="37"/>
        <end position="93"/>
    </location>
</feature>
<feature type="compositionally biased region" description="Basic and acidic residues" evidence="1">
    <location>
        <begin position="200"/>
        <end position="230"/>
    </location>
</feature>
<dbReference type="PANTHER" id="PTHR33318">
    <property type="entry name" value="ASPARTYL/GLUTAMYL-TRNA(ASN/GLN) AMIDOTRANSFERASE SUBUNIT"/>
    <property type="match status" value="1"/>
</dbReference>